<proteinExistence type="predicted"/>
<gene>
    <name evidence="2" type="ORF">CROQUDRAFT_18430</name>
</gene>
<accession>A0A9P6N6M4</accession>
<keyword evidence="3" id="KW-1185">Reference proteome</keyword>
<evidence type="ECO:0000313" key="3">
    <source>
        <dbReference type="Proteomes" id="UP000886653"/>
    </source>
</evidence>
<dbReference type="OrthoDB" id="2507040at2759"/>
<evidence type="ECO:0000256" key="1">
    <source>
        <dbReference type="SAM" id="SignalP"/>
    </source>
</evidence>
<protein>
    <submittedName>
        <fullName evidence="2">Uncharacterized protein</fullName>
    </submittedName>
</protein>
<organism evidence="2 3">
    <name type="scientific">Cronartium quercuum f. sp. fusiforme G11</name>
    <dbReference type="NCBI Taxonomy" id="708437"/>
    <lineage>
        <taxon>Eukaryota</taxon>
        <taxon>Fungi</taxon>
        <taxon>Dikarya</taxon>
        <taxon>Basidiomycota</taxon>
        <taxon>Pucciniomycotina</taxon>
        <taxon>Pucciniomycetes</taxon>
        <taxon>Pucciniales</taxon>
        <taxon>Coleosporiaceae</taxon>
        <taxon>Cronartium</taxon>
    </lineage>
</organism>
<keyword evidence="1" id="KW-0732">Signal</keyword>
<dbReference type="AlphaFoldDB" id="A0A9P6N6M4"/>
<dbReference type="EMBL" id="MU167437">
    <property type="protein sequence ID" value="KAG0140534.1"/>
    <property type="molecule type" value="Genomic_DNA"/>
</dbReference>
<name>A0A9P6N6M4_9BASI</name>
<reference evidence="2" key="1">
    <citation type="submission" date="2013-11" db="EMBL/GenBank/DDBJ databases">
        <title>Genome sequence of the fusiform rust pathogen reveals effectors for host alternation and coevolution with pine.</title>
        <authorList>
            <consortium name="DOE Joint Genome Institute"/>
            <person name="Smith K."/>
            <person name="Pendleton A."/>
            <person name="Kubisiak T."/>
            <person name="Anderson C."/>
            <person name="Salamov A."/>
            <person name="Aerts A."/>
            <person name="Riley R."/>
            <person name="Clum A."/>
            <person name="Lindquist E."/>
            <person name="Ence D."/>
            <person name="Campbell M."/>
            <person name="Kronenberg Z."/>
            <person name="Feau N."/>
            <person name="Dhillon B."/>
            <person name="Hamelin R."/>
            <person name="Burleigh J."/>
            <person name="Smith J."/>
            <person name="Yandell M."/>
            <person name="Nelson C."/>
            <person name="Grigoriev I."/>
            <person name="Davis J."/>
        </authorList>
    </citation>
    <scope>NUCLEOTIDE SEQUENCE</scope>
    <source>
        <strain evidence="2">G11</strain>
    </source>
</reference>
<feature type="non-terminal residue" evidence="2">
    <location>
        <position position="1"/>
    </location>
</feature>
<evidence type="ECO:0000313" key="2">
    <source>
        <dbReference type="EMBL" id="KAG0140534.1"/>
    </source>
</evidence>
<dbReference type="Proteomes" id="UP000886653">
    <property type="component" value="Unassembled WGS sequence"/>
</dbReference>
<feature type="non-terminal residue" evidence="2">
    <location>
        <position position="157"/>
    </location>
</feature>
<feature type="signal peptide" evidence="1">
    <location>
        <begin position="1"/>
        <end position="24"/>
    </location>
</feature>
<sequence>LHAPGEKTNWAWWSFCLHSHFCSLEILYLLDPAKHSKVPDTNHAKDEDQMHTALSLCCGEDNFWSIAHLKDQQVAMWQALQVAHEDLWTRNHSFWLSHLMFNKPVDSDIGAHLDNELETLFQLKGLITKNKPLNLDEICVAVILNLLPQDWAAMVAL</sequence>
<comment type="caution">
    <text evidence="2">The sequence shown here is derived from an EMBL/GenBank/DDBJ whole genome shotgun (WGS) entry which is preliminary data.</text>
</comment>
<feature type="chain" id="PRO_5040411270" evidence="1">
    <location>
        <begin position="25"/>
        <end position="157"/>
    </location>
</feature>